<dbReference type="InterPro" id="IPR012340">
    <property type="entry name" value="NA-bd_OB-fold"/>
</dbReference>
<dbReference type="InParanoid" id="C1DZ07"/>
<dbReference type="STRING" id="296587.C1DZ07"/>
<dbReference type="InterPro" id="IPR048970">
    <property type="entry name" value="OB_Ssb-like"/>
</dbReference>
<keyword evidence="3" id="KW-1185">Reference proteome</keyword>
<gene>
    <name evidence="2" type="ORF">MICPUN_78453</name>
</gene>
<dbReference type="AlphaFoldDB" id="C1DZ07"/>
<dbReference type="PANTHER" id="PTHR31472:SF5">
    <property type="entry name" value="OS05G0244600 PROTEIN"/>
    <property type="match status" value="1"/>
</dbReference>
<dbReference type="eggNOG" id="ENOG502RY17">
    <property type="taxonomic scope" value="Eukaryota"/>
</dbReference>
<dbReference type="EMBL" id="CP001323">
    <property type="protein sequence ID" value="ACO61524.1"/>
    <property type="molecule type" value="Genomic_DNA"/>
</dbReference>
<sequence length="134" mass="14481">MVGNTTPGEVVPVDSLRPGTTGLNLVVKVLDAKEVMNKKRPDGSSVRIVECTVGDASGVILFSAKNKQQVETMKVGTTVRVHNGKIDMIRGTMRLAVDQWGLLKEESGGEEVLPNRDNNLSLVVYELVASTDLF</sequence>
<feature type="domain" description="Single-stranded DNA binding protein Ssb-like OB fold" evidence="1">
    <location>
        <begin position="16"/>
        <end position="104"/>
    </location>
</feature>
<dbReference type="CDD" id="cd04491">
    <property type="entry name" value="SoSSB_OBF"/>
    <property type="match status" value="1"/>
</dbReference>
<dbReference type="KEGG" id="mis:MICPUN_78453"/>
<evidence type="ECO:0000313" key="3">
    <source>
        <dbReference type="Proteomes" id="UP000002009"/>
    </source>
</evidence>
<evidence type="ECO:0000313" key="2">
    <source>
        <dbReference type="EMBL" id="ACO61524.1"/>
    </source>
</evidence>
<name>C1DZ07_MICCC</name>
<dbReference type="OMA" id="PTRITEC"/>
<dbReference type="Gene3D" id="2.40.50.140">
    <property type="entry name" value="Nucleic acid-binding proteins"/>
    <property type="match status" value="1"/>
</dbReference>
<dbReference type="OrthoDB" id="2274046at2759"/>
<proteinExistence type="predicted"/>
<dbReference type="Pfam" id="PF21473">
    <property type="entry name" value="OB_Ssb-like"/>
    <property type="match status" value="1"/>
</dbReference>
<accession>C1DZ07</accession>
<dbReference type="Proteomes" id="UP000002009">
    <property type="component" value="Chromosome 2"/>
</dbReference>
<dbReference type="PANTHER" id="PTHR31472">
    <property type="entry name" value="OS05G0244600 PROTEIN"/>
    <property type="match status" value="1"/>
</dbReference>
<organism evidence="2 3">
    <name type="scientific">Micromonas commoda (strain RCC299 / NOUM17 / CCMP2709)</name>
    <name type="common">Picoplanktonic green alga</name>
    <dbReference type="NCBI Taxonomy" id="296587"/>
    <lineage>
        <taxon>Eukaryota</taxon>
        <taxon>Viridiplantae</taxon>
        <taxon>Chlorophyta</taxon>
        <taxon>Mamiellophyceae</taxon>
        <taxon>Mamiellales</taxon>
        <taxon>Mamiellaceae</taxon>
        <taxon>Micromonas</taxon>
    </lineage>
</organism>
<dbReference type="GeneID" id="8240969"/>
<evidence type="ECO:0000259" key="1">
    <source>
        <dbReference type="Pfam" id="PF21473"/>
    </source>
</evidence>
<dbReference type="FunCoup" id="C1DZ07">
    <property type="interactions" value="616"/>
</dbReference>
<dbReference type="SUPFAM" id="SSF50249">
    <property type="entry name" value="Nucleic acid-binding proteins"/>
    <property type="match status" value="1"/>
</dbReference>
<dbReference type="RefSeq" id="XP_002500266.1">
    <property type="nucleotide sequence ID" value="XM_002500220.1"/>
</dbReference>
<reference evidence="2 3" key="1">
    <citation type="journal article" date="2009" name="Science">
        <title>Green evolution and dynamic adaptations revealed by genomes of the marine picoeukaryotes Micromonas.</title>
        <authorList>
            <person name="Worden A.Z."/>
            <person name="Lee J.H."/>
            <person name="Mock T."/>
            <person name="Rouze P."/>
            <person name="Simmons M.P."/>
            <person name="Aerts A.L."/>
            <person name="Allen A.E."/>
            <person name="Cuvelier M.L."/>
            <person name="Derelle E."/>
            <person name="Everett M.V."/>
            <person name="Foulon E."/>
            <person name="Grimwood J."/>
            <person name="Gundlach H."/>
            <person name="Henrissat B."/>
            <person name="Napoli C."/>
            <person name="McDonald S.M."/>
            <person name="Parker M.S."/>
            <person name="Rombauts S."/>
            <person name="Salamov A."/>
            <person name="Von Dassow P."/>
            <person name="Badger J.H."/>
            <person name="Coutinho P.M."/>
            <person name="Demir E."/>
            <person name="Dubchak I."/>
            <person name="Gentemann C."/>
            <person name="Eikrem W."/>
            <person name="Gready J.E."/>
            <person name="John U."/>
            <person name="Lanier W."/>
            <person name="Lindquist E.A."/>
            <person name="Lucas S."/>
            <person name="Mayer K.F."/>
            <person name="Moreau H."/>
            <person name="Not F."/>
            <person name="Otillar R."/>
            <person name="Panaud O."/>
            <person name="Pangilinan J."/>
            <person name="Paulsen I."/>
            <person name="Piegu B."/>
            <person name="Poliakov A."/>
            <person name="Robbens S."/>
            <person name="Schmutz J."/>
            <person name="Toulza E."/>
            <person name="Wyss T."/>
            <person name="Zelensky A."/>
            <person name="Zhou K."/>
            <person name="Armbrust E.V."/>
            <person name="Bhattacharya D."/>
            <person name="Goodenough U.W."/>
            <person name="Van de Peer Y."/>
            <person name="Grigoriev I.V."/>
        </authorList>
    </citation>
    <scope>NUCLEOTIDE SEQUENCE [LARGE SCALE GENOMIC DNA]</scope>
    <source>
        <strain evidence="3">RCC299 / NOUM17</strain>
    </source>
</reference>
<protein>
    <recommendedName>
        <fullName evidence="1">Single-stranded DNA binding protein Ssb-like OB fold domain-containing protein</fullName>
    </recommendedName>
</protein>